<evidence type="ECO:0000313" key="1">
    <source>
        <dbReference type="EMBL" id="CDW40283.1"/>
    </source>
</evidence>
<name>A0A0K2UPW2_LEPSM</name>
<organism evidence="1">
    <name type="scientific">Lepeophtheirus salmonis</name>
    <name type="common">Salmon louse</name>
    <name type="synonym">Caligus salmonis</name>
    <dbReference type="NCBI Taxonomy" id="72036"/>
    <lineage>
        <taxon>Eukaryota</taxon>
        <taxon>Metazoa</taxon>
        <taxon>Ecdysozoa</taxon>
        <taxon>Arthropoda</taxon>
        <taxon>Crustacea</taxon>
        <taxon>Multicrustacea</taxon>
        <taxon>Hexanauplia</taxon>
        <taxon>Copepoda</taxon>
        <taxon>Siphonostomatoida</taxon>
        <taxon>Caligidae</taxon>
        <taxon>Lepeophtheirus</taxon>
    </lineage>
</organism>
<sequence>KQWSTTTITLREYLNSLDGDLAGTRRAQEVINNDSLREEVALIQENFLQIPLVITALEKRLPLLTSLTIVENLSQVWKEELFRPS</sequence>
<protein>
    <submittedName>
        <fullName evidence="1">Uncharacterized protein</fullName>
    </submittedName>
</protein>
<dbReference type="EMBL" id="HACA01022922">
    <property type="protein sequence ID" value="CDW40283.1"/>
    <property type="molecule type" value="Transcribed_RNA"/>
</dbReference>
<dbReference type="AlphaFoldDB" id="A0A0K2UPW2"/>
<reference evidence="1" key="1">
    <citation type="submission" date="2014-05" db="EMBL/GenBank/DDBJ databases">
        <authorList>
            <person name="Chronopoulou M."/>
        </authorList>
    </citation>
    <scope>NUCLEOTIDE SEQUENCE</scope>
    <source>
        <tissue evidence="1">Whole organism</tissue>
    </source>
</reference>
<feature type="non-terminal residue" evidence="1">
    <location>
        <position position="1"/>
    </location>
</feature>
<accession>A0A0K2UPW2</accession>
<proteinExistence type="predicted"/>